<proteinExistence type="predicted"/>
<comment type="caution">
    <text evidence="2">The sequence shown here is derived from an EMBL/GenBank/DDBJ whole genome shotgun (WGS) entry which is preliminary data.</text>
</comment>
<keyword evidence="1" id="KW-1133">Transmembrane helix</keyword>
<dbReference type="EMBL" id="PPEA01000093">
    <property type="protein sequence ID" value="PQM49152.1"/>
    <property type="molecule type" value="Genomic_DNA"/>
</dbReference>
<evidence type="ECO:0000313" key="2">
    <source>
        <dbReference type="EMBL" id="PQM49152.1"/>
    </source>
</evidence>
<name>A0A2S8BR62_9MYCO</name>
<accession>A0A2S8BR62</accession>
<feature type="transmembrane region" description="Helical" evidence="1">
    <location>
        <begin position="73"/>
        <end position="92"/>
    </location>
</feature>
<feature type="transmembrane region" description="Helical" evidence="1">
    <location>
        <begin position="44"/>
        <end position="66"/>
    </location>
</feature>
<organism evidence="2 3">
    <name type="scientific">Mycobacterium talmoniae</name>
    <dbReference type="NCBI Taxonomy" id="1858794"/>
    <lineage>
        <taxon>Bacteria</taxon>
        <taxon>Bacillati</taxon>
        <taxon>Actinomycetota</taxon>
        <taxon>Actinomycetes</taxon>
        <taxon>Mycobacteriales</taxon>
        <taxon>Mycobacteriaceae</taxon>
        <taxon>Mycobacterium</taxon>
    </lineage>
</organism>
<evidence type="ECO:0000313" key="3">
    <source>
        <dbReference type="Proteomes" id="UP000238296"/>
    </source>
</evidence>
<dbReference type="AlphaFoldDB" id="A0A2S8BR62"/>
<reference evidence="2 3" key="1">
    <citation type="journal article" date="2017" name="Int. J. Syst. Evol. Microbiol.">
        <title>Mycobacterium talmoniae sp. nov., a slowly growing mycobacterium isolated from human respiratory samples.</title>
        <authorList>
            <person name="Davidson R.M."/>
            <person name="DeGroote M.A."/>
            <person name="Marola J.L."/>
            <person name="Buss S."/>
            <person name="Jones V."/>
            <person name="McNeil M.R."/>
            <person name="Freifeld A.G."/>
            <person name="Elaine Epperson L."/>
            <person name="Hasan N.A."/>
            <person name="Jackson M."/>
            <person name="Iwen P.C."/>
            <person name="Salfinger M."/>
            <person name="Strong M."/>
        </authorList>
    </citation>
    <scope>NUCLEOTIDE SEQUENCE [LARGE SCALE GENOMIC DNA]</scope>
    <source>
        <strain evidence="2 3">ATCC BAA-2683</strain>
    </source>
</reference>
<dbReference type="Proteomes" id="UP000238296">
    <property type="component" value="Unassembled WGS sequence"/>
</dbReference>
<evidence type="ECO:0000256" key="1">
    <source>
        <dbReference type="SAM" id="Phobius"/>
    </source>
</evidence>
<protein>
    <submittedName>
        <fullName evidence="2">Uncharacterized protein</fullName>
    </submittedName>
</protein>
<feature type="transmembrane region" description="Helical" evidence="1">
    <location>
        <begin position="104"/>
        <end position="122"/>
    </location>
</feature>
<sequence length="155" mass="16589">MTEPLPHPGWIARTFTRARVMATHLARIPLGDKSFELPFVFSRVQLAAVLTGAVAALVAFGVGSLFGIAAWTTWPVLILTLAATVALGFSSAPDRGVAIALEGYARMVWVALPFTSSITSSRRRSARPRPERITVAMRLHPPVVPAGGHHAKRGS</sequence>
<keyword evidence="1" id="KW-0812">Transmembrane</keyword>
<keyword evidence="1" id="KW-0472">Membrane</keyword>
<gene>
    <name evidence="2" type="ORF">C1Y40_00614</name>
</gene>